<keyword evidence="5" id="KW-1185">Reference proteome</keyword>
<dbReference type="Gene3D" id="3.30.70.360">
    <property type="match status" value="1"/>
</dbReference>
<reference evidence="5" key="1">
    <citation type="submission" date="2016-11" db="EMBL/GenBank/DDBJ databases">
        <authorList>
            <person name="Varghese N."/>
            <person name="Submissions S."/>
        </authorList>
    </citation>
    <scope>NUCLEOTIDE SEQUENCE [LARGE SCALE GENOMIC DNA]</scope>
    <source>
        <strain evidence="5">DSM 16219</strain>
    </source>
</reference>
<dbReference type="InterPro" id="IPR036264">
    <property type="entry name" value="Bact_exopeptidase_dim_dom"/>
</dbReference>
<proteinExistence type="predicted"/>
<dbReference type="PANTHER" id="PTHR43808:SF32">
    <property type="entry name" value="ARGE_DAPE-RELATED DEACYLASE"/>
    <property type="match status" value="1"/>
</dbReference>
<evidence type="ECO:0000259" key="3">
    <source>
        <dbReference type="Pfam" id="PF07687"/>
    </source>
</evidence>
<dbReference type="SUPFAM" id="SSF55031">
    <property type="entry name" value="Bacterial exopeptidase dimerisation domain"/>
    <property type="match status" value="1"/>
</dbReference>
<dbReference type="STRING" id="1121393.SAMN02745216_03450"/>
<feature type="domain" description="Peptidase M20 dimerisation" evidence="3">
    <location>
        <begin position="199"/>
        <end position="312"/>
    </location>
</feature>
<dbReference type="Proteomes" id="UP000183994">
    <property type="component" value="Unassembled WGS sequence"/>
</dbReference>
<dbReference type="RefSeq" id="WP_073477496.1">
    <property type="nucleotide sequence ID" value="NZ_FQZU01000024.1"/>
</dbReference>
<dbReference type="SUPFAM" id="SSF53187">
    <property type="entry name" value="Zn-dependent exopeptidases"/>
    <property type="match status" value="1"/>
</dbReference>
<evidence type="ECO:0000256" key="2">
    <source>
        <dbReference type="ARBA" id="ARBA00022801"/>
    </source>
</evidence>
<dbReference type="Gene3D" id="3.40.630.10">
    <property type="entry name" value="Zn peptidases"/>
    <property type="match status" value="1"/>
</dbReference>
<sequence>MDYAQAFQAVEGAKDYLVKTLQELLAVDTTLPPGSNYRRFLEVVEPHFLNLGFSTKRVTVPDELVKQIPLNLSGPRENLVASLDLKKPKVTAYAHMDVVPADDSWTCEPFNGKVEDGKVYGRGAVDMKGSIACFLGAMKVLKELGVEPKFSVDCLLCTDEEIGVYPGARYLAEQGYFSNHILWLELGYIKPGVIMETLGTAGNLQCRISAVGKSCHSGMNYLGVNAIEEMIPILNELVELKKKVQARLSHLPAFPDPRNPYDMLTPMFNLAIIKGGIKENIVPGVCELAINRRYTVDEDLDEVMDEIRRAVARGREKSRLLDVKTEFIHMYPPMEINPENPAAVKAREARKAVHGDLPIVAGGISASSDLGFVAQNIPPEDLQVAILGLFRADNMLAHCADEFTYVDDLVAMTKELVYYLGF</sequence>
<dbReference type="OrthoDB" id="5486471at2"/>
<dbReference type="Pfam" id="PF07687">
    <property type="entry name" value="M20_dimer"/>
    <property type="match status" value="1"/>
</dbReference>
<dbReference type="InterPro" id="IPR002933">
    <property type="entry name" value="Peptidase_M20"/>
</dbReference>
<name>A0A1M6SG11_9BACT</name>
<dbReference type="GO" id="GO:0046872">
    <property type="term" value="F:metal ion binding"/>
    <property type="evidence" value="ECO:0007669"/>
    <property type="project" value="UniProtKB-KW"/>
</dbReference>
<protein>
    <submittedName>
        <fullName evidence="4">Succinyl-diaminopimelate desuccinylase</fullName>
    </submittedName>
</protein>
<keyword evidence="1" id="KW-0479">Metal-binding</keyword>
<gene>
    <name evidence="4" type="ORF">SAMN02745216_03450</name>
</gene>
<evidence type="ECO:0000313" key="4">
    <source>
        <dbReference type="EMBL" id="SHK43497.1"/>
    </source>
</evidence>
<dbReference type="GO" id="GO:0016787">
    <property type="term" value="F:hydrolase activity"/>
    <property type="evidence" value="ECO:0007669"/>
    <property type="project" value="UniProtKB-KW"/>
</dbReference>
<accession>A0A1M6SG11</accession>
<dbReference type="InterPro" id="IPR050072">
    <property type="entry name" value="Peptidase_M20A"/>
</dbReference>
<evidence type="ECO:0000313" key="5">
    <source>
        <dbReference type="Proteomes" id="UP000183994"/>
    </source>
</evidence>
<dbReference type="PANTHER" id="PTHR43808">
    <property type="entry name" value="ACETYLORNITHINE DEACETYLASE"/>
    <property type="match status" value="1"/>
</dbReference>
<dbReference type="Pfam" id="PF01546">
    <property type="entry name" value="Peptidase_M20"/>
    <property type="match status" value="1"/>
</dbReference>
<keyword evidence="2" id="KW-0378">Hydrolase</keyword>
<dbReference type="EMBL" id="FQZU01000024">
    <property type="protein sequence ID" value="SHK43497.1"/>
    <property type="molecule type" value="Genomic_DNA"/>
</dbReference>
<evidence type="ECO:0000256" key="1">
    <source>
        <dbReference type="ARBA" id="ARBA00022723"/>
    </source>
</evidence>
<dbReference type="AlphaFoldDB" id="A0A1M6SG11"/>
<dbReference type="InterPro" id="IPR011650">
    <property type="entry name" value="Peptidase_M20_dimer"/>
</dbReference>
<organism evidence="4 5">
    <name type="scientific">Desulfatibacillum alkenivorans DSM 16219</name>
    <dbReference type="NCBI Taxonomy" id="1121393"/>
    <lineage>
        <taxon>Bacteria</taxon>
        <taxon>Pseudomonadati</taxon>
        <taxon>Thermodesulfobacteriota</taxon>
        <taxon>Desulfobacteria</taxon>
        <taxon>Desulfobacterales</taxon>
        <taxon>Desulfatibacillaceae</taxon>
        <taxon>Desulfatibacillum</taxon>
    </lineage>
</organism>